<gene>
    <name evidence="8" type="ORF">AEAE_0109</name>
</gene>
<feature type="transmembrane region" description="Helical" evidence="6">
    <location>
        <begin position="408"/>
        <end position="424"/>
    </location>
</feature>
<comment type="caution">
    <text evidence="8">The sequence shown here is derived from an EMBL/GenBank/DDBJ whole genome shotgun (WGS) entry which is preliminary data.</text>
</comment>
<feature type="transmembrane region" description="Helical" evidence="6">
    <location>
        <begin position="385"/>
        <end position="402"/>
    </location>
</feature>
<protein>
    <submittedName>
        <fullName evidence="8">MFS transporter</fullName>
    </submittedName>
</protein>
<feature type="transmembrane region" description="Helical" evidence="6">
    <location>
        <begin position="137"/>
        <end position="158"/>
    </location>
</feature>
<organism evidence="8 9">
    <name type="scientific">Aeriscardovia aeriphila</name>
    <dbReference type="NCBI Taxonomy" id="218139"/>
    <lineage>
        <taxon>Bacteria</taxon>
        <taxon>Bacillati</taxon>
        <taxon>Actinomycetota</taxon>
        <taxon>Actinomycetes</taxon>
        <taxon>Bifidobacteriales</taxon>
        <taxon>Bifidobacteriaceae</taxon>
        <taxon>Aeriscardovia</taxon>
    </lineage>
</organism>
<dbReference type="AlphaFoldDB" id="A0A261FCB7"/>
<feature type="transmembrane region" description="Helical" evidence="6">
    <location>
        <begin position="164"/>
        <end position="181"/>
    </location>
</feature>
<dbReference type="EMBL" id="MWWU01000001">
    <property type="protein sequence ID" value="OZG56800.1"/>
    <property type="molecule type" value="Genomic_DNA"/>
</dbReference>
<feature type="transmembrane region" description="Helical" evidence="6">
    <location>
        <begin position="75"/>
        <end position="97"/>
    </location>
</feature>
<feature type="transmembrane region" description="Helical" evidence="6">
    <location>
        <begin position="231"/>
        <end position="252"/>
    </location>
</feature>
<dbReference type="GO" id="GO:0005886">
    <property type="term" value="C:plasma membrane"/>
    <property type="evidence" value="ECO:0007669"/>
    <property type="project" value="UniProtKB-SubCell"/>
</dbReference>
<feature type="compositionally biased region" description="Low complexity" evidence="5">
    <location>
        <begin position="13"/>
        <end position="30"/>
    </location>
</feature>
<keyword evidence="2 6" id="KW-0812">Transmembrane</keyword>
<feature type="region of interest" description="Disordered" evidence="5">
    <location>
        <begin position="1"/>
        <end position="50"/>
    </location>
</feature>
<dbReference type="PANTHER" id="PTHR23542:SF1">
    <property type="entry name" value="MAJOR FACILITATOR SUPERFAMILY (MFS) PROFILE DOMAIN-CONTAINING PROTEIN"/>
    <property type="match status" value="1"/>
</dbReference>
<dbReference type="PROSITE" id="PS50850">
    <property type="entry name" value="MFS"/>
    <property type="match status" value="1"/>
</dbReference>
<comment type="subcellular location">
    <subcellularLocation>
        <location evidence="1">Cell membrane</location>
        <topology evidence="1">Multi-pass membrane protein</topology>
    </subcellularLocation>
</comment>
<feature type="compositionally biased region" description="Basic residues" evidence="5">
    <location>
        <begin position="40"/>
        <end position="50"/>
    </location>
</feature>
<feature type="transmembrane region" description="Helical" evidence="6">
    <location>
        <begin position="471"/>
        <end position="492"/>
    </location>
</feature>
<dbReference type="Gene3D" id="1.20.1250.20">
    <property type="entry name" value="MFS general substrate transporter like domains"/>
    <property type="match status" value="2"/>
</dbReference>
<evidence type="ECO:0000256" key="6">
    <source>
        <dbReference type="SAM" id="Phobius"/>
    </source>
</evidence>
<feature type="transmembrane region" description="Helical" evidence="6">
    <location>
        <begin position="444"/>
        <end position="465"/>
    </location>
</feature>
<dbReference type="InterPro" id="IPR020846">
    <property type="entry name" value="MFS_dom"/>
</dbReference>
<dbReference type="Proteomes" id="UP000228976">
    <property type="component" value="Unassembled WGS sequence"/>
</dbReference>
<dbReference type="SUPFAM" id="SSF103473">
    <property type="entry name" value="MFS general substrate transporter"/>
    <property type="match status" value="1"/>
</dbReference>
<feature type="transmembrane region" description="Helical" evidence="6">
    <location>
        <begin position="353"/>
        <end position="373"/>
    </location>
</feature>
<keyword evidence="9" id="KW-1185">Reference proteome</keyword>
<evidence type="ECO:0000256" key="4">
    <source>
        <dbReference type="ARBA" id="ARBA00023136"/>
    </source>
</evidence>
<accession>A0A261FCB7</accession>
<dbReference type="InterPro" id="IPR011701">
    <property type="entry name" value="MFS"/>
</dbReference>
<feature type="transmembrane region" description="Helical" evidence="6">
    <location>
        <begin position="103"/>
        <end position="125"/>
    </location>
</feature>
<sequence length="509" mass="55266">MICMPEQLEQPLNTTNTSKPATSATKSSTPLSDGATPKFREHKPRARQHRTPAQLLSRLFGGYVELLRIPYTLRFVIAALFGSMVGPMVSMTVTISIKQVYGLYVLAGTLSAIQSISSAIIGPILGQLIDRYGQRQIAIPTVVIWTTAAVSFTLALVFHAPYQIFFFIMPFLGVQAPWGSMSRARWAYILKGDTVRTDRALAMASMFDEITWVVGNPLASIIAVWSYVAAFVFTIACVLTGCTLFFTAVGVTPPSIRERAEKAGLPMKDYQRQLAQKVAEEQARQDAQNALKAGKDAEQAEKLASKAKNTKQLGYLSPAVLALAATYFGLGAFSSTTGISIIAMANEHHQSQFAGLVFACFSFSSLIGAAFYGAINWRSALWKRYYIGLLVLTVGISSFIFAHELWQIMIVYLMVGVCQAPTWINGSQTVMRVVPTDRFTGTMALMWAMNAVGGSIGSALGGHFIDQFGSHGGFATVCVMGLMVMVLSLLGLPQIKKATSRAIISQLEV</sequence>
<name>A0A261FCB7_9BIFI</name>
<evidence type="ECO:0000256" key="2">
    <source>
        <dbReference type="ARBA" id="ARBA00022692"/>
    </source>
</evidence>
<keyword evidence="4 6" id="KW-0472">Membrane</keyword>
<dbReference type="InterPro" id="IPR036259">
    <property type="entry name" value="MFS_trans_sf"/>
</dbReference>
<dbReference type="PANTHER" id="PTHR23542">
    <property type="match status" value="1"/>
</dbReference>
<evidence type="ECO:0000256" key="3">
    <source>
        <dbReference type="ARBA" id="ARBA00022989"/>
    </source>
</evidence>
<evidence type="ECO:0000313" key="8">
    <source>
        <dbReference type="EMBL" id="OZG56800.1"/>
    </source>
</evidence>
<feature type="domain" description="Major facilitator superfamily (MFS) profile" evidence="7">
    <location>
        <begin position="317"/>
        <end position="509"/>
    </location>
</feature>
<feature type="transmembrane region" description="Helical" evidence="6">
    <location>
        <begin position="313"/>
        <end position="333"/>
    </location>
</feature>
<evidence type="ECO:0000313" key="9">
    <source>
        <dbReference type="Proteomes" id="UP000228976"/>
    </source>
</evidence>
<evidence type="ECO:0000259" key="7">
    <source>
        <dbReference type="PROSITE" id="PS50850"/>
    </source>
</evidence>
<evidence type="ECO:0000256" key="5">
    <source>
        <dbReference type="SAM" id="MobiDB-lite"/>
    </source>
</evidence>
<keyword evidence="3 6" id="KW-1133">Transmembrane helix</keyword>
<dbReference type="Pfam" id="PF07690">
    <property type="entry name" value="MFS_1"/>
    <property type="match status" value="2"/>
</dbReference>
<evidence type="ECO:0000256" key="1">
    <source>
        <dbReference type="ARBA" id="ARBA00004651"/>
    </source>
</evidence>
<dbReference type="GO" id="GO:0022857">
    <property type="term" value="F:transmembrane transporter activity"/>
    <property type="evidence" value="ECO:0007669"/>
    <property type="project" value="InterPro"/>
</dbReference>
<proteinExistence type="predicted"/>
<reference evidence="8 9" key="1">
    <citation type="journal article" date="2017" name="BMC Genomics">
        <title>Comparative genomic and phylogenomic analyses of the Bifidobacteriaceae family.</title>
        <authorList>
            <person name="Lugli G.A."/>
            <person name="Milani C."/>
            <person name="Turroni F."/>
            <person name="Duranti S."/>
            <person name="Mancabelli L."/>
            <person name="Mangifesta M."/>
            <person name="Ferrario C."/>
            <person name="Modesto M."/>
            <person name="Mattarelli P."/>
            <person name="Jiri K."/>
            <person name="van Sinderen D."/>
            <person name="Ventura M."/>
        </authorList>
    </citation>
    <scope>NUCLEOTIDE SEQUENCE [LARGE SCALE GENOMIC DNA]</scope>
    <source>
        <strain evidence="8 9">LMG 21773</strain>
    </source>
</reference>